<dbReference type="SUPFAM" id="SSF47823">
    <property type="entry name" value="lambda integrase-like, N-terminal domain"/>
    <property type="match status" value="1"/>
</dbReference>
<name>A0A4P2PW24_SORCE</name>
<keyword evidence="2" id="KW-0233">DNA recombination</keyword>
<dbReference type="Gene3D" id="1.10.150.130">
    <property type="match status" value="1"/>
</dbReference>
<dbReference type="InterPro" id="IPR011010">
    <property type="entry name" value="DNA_brk_join_enz"/>
</dbReference>
<gene>
    <name evidence="4" type="ORF">SOCEGT47_013460</name>
</gene>
<accession>A0A4P2PW24</accession>
<dbReference type="Gene3D" id="1.10.443.10">
    <property type="entry name" value="Intergrase catalytic core"/>
    <property type="match status" value="1"/>
</dbReference>
<protein>
    <recommendedName>
        <fullName evidence="3">Tyr recombinase domain-containing protein</fullName>
    </recommendedName>
</protein>
<keyword evidence="1" id="KW-0238">DNA-binding</keyword>
<evidence type="ECO:0000259" key="3">
    <source>
        <dbReference type="PROSITE" id="PS51898"/>
    </source>
</evidence>
<dbReference type="SUPFAM" id="SSF56349">
    <property type="entry name" value="DNA breaking-rejoining enzymes"/>
    <property type="match status" value="1"/>
</dbReference>
<organism evidence="4 5">
    <name type="scientific">Sorangium cellulosum</name>
    <name type="common">Polyangium cellulosum</name>
    <dbReference type="NCBI Taxonomy" id="56"/>
    <lineage>
        <taxon>Bacteria</taxon>
        <taxon>Pseudomonadati</taxon>
        <taxon>Myxococcota</taxon>
        <taxon>Polyangia</taxon>
        <taxon>Polyangiales</taxon>
        <taxon>Polyangiaceae</taxon>
        <taxon>Sorangium</taxon>
    </lineage>
</organism>
<dbReference type="InterPro" id="IPR013762">
    <property type="entry name" value="Integrase-like_cat_sf"/>
</dbReference>
<dbReference type="GO" id="GO:0015074">
    <property type="term" value="P:DNA integration"/>
    <property type="evidence" value="ECO:0007669"/>
    <property type="project" value="InterPro"/>
</dbReference>
<reference evidence="4 5" key="1">
    <citation type="submission" date="2015-09" db="EMBL/GenBank/DDBJ databases">
        <title>Sorangium comparison.</title>
        <authorList>
            <person name="Zaburannyi N."/>
            <person name="Bunk B."/>
            <person name="Overmann J."/>
            <person name="Mueller R."/>
        </authorList>
    </citation>
    <scope>NUCLEOTIDE SEQUENCE [LARGE SCALE GENOMIC DNA]</scope>
    <source>
        <strain evidence="4 5">So ceGT47</strain>
    </source>
</reference>
<evidence type="ECO:0000313" key="5">
    <source>
        <dbReference type="Proteomes" id="UP000295781"/>
    </source>
</evidence>
<proteinExistence type="predicted"/>
<dbReference type="AlphaFoldDB" id="A0A4P2PW24"/>
<evidence type="ECO:0000256" key="2">
    <source>
        <dbReference type="ARBA" id="ARBA00023172"/>
    </source>
</evidence>
<dbReference type="PROSITE" id="PS51898">
    <property type="entry name" value="TYR_RECOMBINASE"/>
    <property type="match status" value="1"/>
</dbReference>
<dbReference type="InterPro" id="IPR002104">
    <property type="entry name" value="Integrase_catalytic"/>
</dbReference>
<dbReference type="EMBL" id="CP012670">
    <property type="protein sequence ID" value="AUX20870.1"/>
    <property type="molecule type" value="Genomic_DNA"/>
</dbReference>
<feature type="domain" description="Tyr recombinase" evidence="3">
    <location>
        <begin position="123"/>
        <end position="273"/>
    </location>
</feature>
<dbReference type="OrthoDB" id="5914130at2"/>
<dbReference type="InterPro" id="IPR010998">
    <property type="entry name" value="Integrase_recombinase_N"/>
</dbReference>
<evidence type="ECO:0000256" key="1">
    <source>
        <dbReference type="ARBA" id="ARBA00023125"/>
    </source>
</evidence>
<evidence type="ECO:0000313" key="4">
    <source>
        <dbReference type="EMBL" id="AUX20870.1"/>
    </source>
</evidence>
<dbReference type="Proteomes" id="UP000295781">
    <property type="component" value="Chromosome"/>
</dbReference>
<dbReference type="GO" id="GO:0006310">
    <property type="term" value="P:DNA recombination"/>
    <property type="evidence" value="ECO:0007669"/>
    <property type="project" value="UniProtKB-KW"/>
</dbReference>
<sequence>MSILQRGTTVTRSITARANAELQKLFDGAEMPINTRRAYGVQWRQFAAWCSERGWLALPARPRVVVLYLAELAGEGLSPGTLRAACNAIAKAHELTGHRSPITDPIVLRWRRRLIEQVASEPQQVAPLTAENMRQIVASMGHDLVALRDRALLLVGYAAMLRRAELVGLDVEDVLTLGTTLELRVRDRRILIPRGRREATCPVHAADAWIRGADLRGGPLFLRINRWGQLGGRLSDRSVGLIVQARARDAGLSMKGISADSLRVGAPAERRLL</sequence>
<dbReference type="GO" id="GO:0003677">
    <property type="term" value="F:DNA binding"/>
    <property type="evidence" value="ECO:0007669"/>
    <property type="project" value="UniProtKB-KW"/>
</dbReference>